<dbReference type="Proteomes" id="UP000244223">
    <property type="component" value="Unassembled WGS sequence"/>
</dbReference>
<dbReference type="InterPro" id="IPR000700">
    <property type="entry name" value="PAS-assoc_C"/>
</dbReference>
<evidence type="ECO:0000256" key="5">
    <source>
        <dbReference type="ARBA" id="ARBA00022741"/>
    </source>
</evidence>
<dbReference type="InterPro" id="IPR011495">
    <property type="entry name" value="Sig_transdc_His_kin_sub2_dim/P"/>
</dbReference>
<dbReference type="PROSITE" id="PS50110">
    <property type="entry name" value="RESPONSE_REGULATORY"/>
    <property type="match status" value="1"/>
</dbReference>
<keyword evidence="15" id="KW-1185">Reference proteome</keyword>
<dbReference type="SMART" id="SM00387">
    <property type="entry name" value="HATPase_c"/>
    <property type="match status" value="1"/>
</dbReference>
<dbReference type="InterPro" id="IPR001789">
    <property type="entry name" value="Sig_transdc_resp-reg_receiver"/>
</dbReference>
<dbReference type="GO" id="GO:0004673">
    <property type="term" value="F:protein histidine kinase activity"/>
    <property type="evidence" value="ECO:0007669"/>
    <property type="project" value="UniProtKB-EC"/>
</dbReference>
<dbReference type="EC" id="2.7.13.3" evidence="2"/>
<feature type="domain" description="Response regulatory" evidence="11">
    <location>
        <begin position="4"/>
        <end position="118"/>
    </location>
</feature>
<comment type="caution">
    <text evidence="14">The sequence shown here is derived from an EMBL/GenBank/DDBJ whole genome shotgun (WGS) entry which is preliminary data.</text>
</comment>
<dbReference type="Pfam" id="PF02518">
    <property type="entry name" value="HATPase_c"/>
    <property type="match status" value="1"/>
</dbReference>
<dbReference type="EMBL" id="QAON01000001">
    <property type="protein sequence ID" value="PTQ91057.1"/>
    <property type="molecule type" value="Genomic_DNA"/>
</dbReference>
<protein>
    <recommendedName>
        <fullName evidence="2">histidine kinase</fullName>
        <ecNumber evidence="2">2.7.13.3</ecNumber>
    </recommendedName>
</protein>
<dbReference type="SMART" id="SM00091">
    <property type="entry name" value="PAS"/>
    <property type="match status" value="1"/>
</dbReference>
<evidence type="ECO:0000256" key="3">
    <source>
        <dbReference type="ARBA" id="ARBA00022553"/>
    </source>
</evidence>
<dbReference type="PANTHER" id="PTHR41523:SF8">
    <property type="entry name" value="ETHYLENE RESPONSE SENSOR PROTEIN"/>
    <property type="match status" value="1"/>
</dbReference>
<evidence type="ECO:0000256" key="7">
    <source>
        <dbReference type="ARBA" id="ARBA00022840"/>
    </source>
</evidence>
<keyword evidence="5" id="KW-0547">Nucleotide-binding</keyword>
<dbReference type="InterPro" id="IPR005467">
    <property type="entry name" value="His_kinase_dom"/>
</dbReference>
<dbReference type="Gene3D" id="3.30.565.10">
    <property type="entry name" value="Histidine kinase-like ATPase, C-terminal domain"/>
    <property type="match status" value="1"/>
</dbReference>
<dbReference type="PROSITE" id="PS50109">
    <property type="entry name" value="HIS_KIN"/>
    <property type="match status" value="1"/>
</dbReference>
<evidence type="ECO:0000256" key="8">
    <source>
        <dbReference type="ARBA" id="ARBA00023026"/>
    </source>
</evidence>
<dbReference type="GO" id="GO:0000160">
    <property type="term" value="P:phosphorelay signal transduction system"/>
    <property type="evidence" value="ECO:0007669"/>
    <property type="project" value="InterPro"/>
</dbReference>
<dbReference type="OrthoDB" id="9795828at2"/>
<evidence type="ECO:0000256" key="4">
    <source>
        <dbReference type="ARBA" id="ARBA00022679"/>
    </source>
</evidence>
<dbReference type="GO" id="GO:0005524">
    <property type="term" value="F:ATP binding"/>
    <property type="evidence" value="ECO:0007669"/>
    <property type="project" value="UniProtKB-KW"/>
</dbReference>
<feature type="modified residue" description="4-aspartylphosphate" evidence="9">
    <location>
        <position position="54"/>
    </location>
</feature>
<dbReference type="InterPro" id="IPR003594">
    <property type="entry name" value="HATPase_dom"/>
</dbReference>
<feature type="domain" description="PAS" evidence="12">
    <location>
        <begin position="137"/>
        <end position="190"/>
    </location>
</feature>
<evidence type="ECO:0000259" key="10">
    <source>
        <dbReference type="PROSITE" id="PS50109"/>
    </source>
</evidence>
<keyword evidence="4" id="KW-0808">Transferase</keyword>
<feature type="domain" description="Histidine kinase" evidence="10">
    <location>
        <begin position="275"/>
        <end position="466"/>
    </location>
</feature>
<keyword evidence="8" id="KW-0843">Virulence</keyword>
<evidence type="ECO:0000256" key="9">
    <source>
        <dbReference type="PROSITE-ProRule" id="PRU00169"/>
    </source>
</evidence>
<proteinExistence type="predicted"/>
<evidence type="ECO:0000259" key="13">
    <source>
        <dbReference type="PROSITE" id="PS50113"/>
    </source>
</evidence>
<dbReference type="InterPro" id="IPR035965">
    <property type="entry name" value="PAS-like_dom_sf"/>
</dbReference>
<dbReference type="Pfam" id="PF13426">
    <property type="entry name" value="PAS_9"/>
    <property type="match status" value="1"/>
</dbReference>
<dbReference type="InterPro" id="IPR011006">
    <property type="entry name" value="CheY-like_superfamily"/>
</dbReference>
<dbReference type="InterPro" id="IPR036890">
    <property type="entry name" value="HATPase_C_sf"/>
</dbReference>
<dbReference type="Gene3D" id="3.30.450.20">
    <property type="entry name" value="PAS domain"/>
    <property type="match status" value="1"/>
</dbReference>
<evidence type="ECO:0000313" key="14">
    <source>
        <dbReference type="EMBL" id="PTQ91057.1"/>
    </source>
</evidence>
<dbReference type="PANTHER" id="PTHR41523">
    <property type="entry name" value="TWO-COMPONENT SYSTEM SENSOR PROTEIN"/>
    <property type="match status" value="1"/>
</dbReference>
<dbReference type="AlphaFoldDB" id="A0A2T5J356"/>
<dbReference type="Pfam" id="PF07568">
    <property type="entry name" value="HisKA_2"/>
    <property type="match status" value="1"/>
</dbReference>
<dbReference type="CDD" id="cd00130">
    <property type="entry name" value="PAS"/>
    <property type="match status" value="1"/>
</dbReference>
<evidence type="ECO:0000259" key="12">
    <source>
        <dbReference type="PROSITE" id="PS50112"/>
    </source>
</evidence>
<name>A0A2T5J356_9GAMM</name>
<accession>A0A2T5J356</accession>
<dbReference type="SUPFAM" id="SSF52172">
    <property type="entry name" value="CheY-like"/>
    <property type="match status" value="1"/>
</dbReference>
<dbReference type="PROSITE" id="PS50112">
    <property type="entry name" value="PAS"/>
    <property type="match status" value="1"/>
</dbReference>
<dbReference type="RefSeq" id="WP_107864085.1">
    <property type="nucleotide sequence ID" value="NZ_QAON01000001.1"/>
</dbReference>
<evidence type="ECO:0000256" key="2">
    <source>
        <dbReference type="ARBA" id="ARBA00012438"/>
    </source>
</evidence>
<dbReference type="Gene3D" id="3.40.50.2300">
    <property type="match status" value="1"/>
</dbReference>
<gene>
    <name evidence="14" type="ORF">C8N29_101129</name>
</gene>
<dbReference type="InterPro" id="IPR000014">
    <property type="entry name" value="PAS"/>
</dbReference>
<feature type="domain" description="PAC" evidence="13">
    <location>
        <begin position="212"/>
        <end position="264"/>
    </location>
</feature>
<evidence type="ECO:0000256" key="1">
    <source>
        <dbReference type="ARBA" id="ARBA00000085"/>
    </source>
</evidence>
<dbReference type="SUPFAM" id="SSF55785">
    <property type="entry name" value="PYP-like sensor domain (PAS domain)"/>
    <property type="match status" value="1"/>
</dbReference>
<organism evidence="14 15">
    <name type="scientific">Agitococcus lubricus</name>
    <dbReference type="NCBI Taxonomy" id="1077255"/>
    <lineage>
        <taxon>Bacteria</taxon>
        <taxon>Pseudomonadati</taxon>
        <taxon>Pseudomonadota</taxon>
        <taxon>Gammaproteobacteria</taxon>
        <taxon>Moraxellales</taxon>
        <taxon>Moraxellaceae</taxon>
        <taxon>Agitococcus</taxon>
    </lineage>
</organism>
<evidence type="ECO:0000313" key="15">
    <source>
        <dbReference type="Proteomes" id="UP000244223"/>
    </source>
</evidence>
<keyword evidence="6" id="KW-0418">Kinase</keyword>
<keyword evidence="7" id="KW-0067">ATP-binding</keyword>
<evidence type="ECO:0000256" key="6">
    <source>
        <dbReference type="ARBA" id="ARBA00022777"/>
    </source>
</evidence>
<sequence length="466" mass="52392">MSYRVLLVENAQMIATDLQMGLEERGYDVIGSVSQLQEALLLAKQYQPDIALLDVMANGEQNSIELALQLTTLNIPFIFLTAYRDSQTLQWAARVHPYAVLTKPVDPTVLFVMLEQAVYQAKREQELRTRYEVVAHSEARLRAVFMDNPDAILVVNQSGQIVNINPRSADLFGYSEGELVGASIELLLPEHARQQHIRHRQTYINHPQLRPMGAGLALLARRADGTEFPVDVMLSPMYIEEQRLVIAIVRDVTERKAQEKKLNEALKEKDTLLKEVYHRVKNNLQVIQSLLNMESRVLTEEPARIALADIASRVSAMALVHEKLYQSGNLSRLSLAEYLRDLVKQLQHAGSIDSRRISISLAIDDIRMGIDTAIPLGLLINELVTNSLKHAFPEGRMGHISIRVEQQKEGMLLTIKDDGIGLPPDFVLERTRSMGLKLTRSLAKQLNGTVTMHSVKGTEVVVYSKL</sequence>
<dbReference type="NCBIfam" id="TIGR00229">
    <property type="entry name" value="sensory_box"/>
    <property type="match status" value="1"/>
</dbReference>
<dbReference type="SUPFAM" id="SSF55874">
    <property type="entry name" value="ATPase domain of HSP90 chaperone/DNA topoisomerase II/histidine kinase"/>
    <property type="match status" value="1"/>
</dbReference>
<reference evidence="14 15" key="1">
    <citation type="submission" date="2018-04" db="EMBL/GenBank/DDBJ databases">
        <title>Genomic Encyclopedia of Archaeal and Bacterial Type Strains, Phase II (KMG-II): from individual species to whole genera.</title>
        <authorList>
            <person name="Goeker M."/>
        </authorList>
    </citation>
    <scope>NUCLEOTIDE SEQUENCE [LARGE SCALE GENOMIC DNA]</scope>
    <source>
        <strain evidence="14 15">DSM 5822</strain>
    </source>
</reference>
<dbReference type="SMART" id="SM00448">
    <property type="entry name" value="REC"/>
    <property type="match status" value="1"/>
</dbReference>
<evidence type="ECO:0000259" key="11">
    <source>
        <dbReference type="PROSITE" id="PS50110"/>
    </source>
</evidence>
<dbReference type="PROSITE" id="PS50113">
    <property type="entry name" value="PAC"/>
    <property type="match status" value="1"/>
</dbReference>
<comment type="catalytic activity">
    <reaction evidence="1">
        <text>ATP + protein L-histidine = ADP + protein N-phospho-L-histidine.</text>
        <dbReference type="EC" id="2.7.13.3"/>
    </reaction>
</comment>
<keyword evidence="3 9" id="KW-0597">Phosphoprotein</keyword>
<dbReference type="Pfam" id="PF00072">
    <property type="entry name" value="Response_reg"/>
    <property type="match status" value="1"/>
</dbReference>